<dbReference type="EMBL" id="JBCEZU010000145">
    <property type="protein sequence ID" value="KAK9525145.1"/>
    <property type="molecule type" value="Genomic_DNA"/>
</dbReference>
<proteinExistence type="predicted"/>
<gene>
    <name evidence="2" type="ORF">VZT92_017473</name>
</gene>
<reference evidence="2 3" key="1">
    <citation type="journal article" date="2024" name="Genome Biol. Evol.">
        <title>Chromosome-level genome assembly of the viviparous eelpout Zoarces viviparus.</title>
        <authorList>
            <person name="Fuhrmann N."/>
            <person name="Brasseur M.V."/>
            <person name="Bakowski C.E."/>
            <person name="Podsiadlowski L."/>
            <person name="Prost S."/>
            <person name="Krehenwinkel H."/>
            <person name="Mayer C."/>
        </authorList>
    </citation>
    <scope>NUCLEOTIDE SEQUENCE [LARGE SCALE GENOMIC DNA]</scope>
    <source>
        <strain evidence="2">NO-MEL_2022_Ind0_liver</strain>
    </source>
</reference>
<dbReference type="Proteomes" id="UP001488805">
    <property type="component" value="Unassembled WGS sequence"/>
</dbReference>
<feature type="compositionally biased region" description="Basic and acidic residues" evidence="1">
    <location>
        <begin position="1"/>
        <end position="12"/>
    </location>
</feature>
<evidence type="ECO:0000313" key="2">
    <source>
        <dbReference type="EMBL" id="KAK9525145.1"/>
    </source>
</evidence>
<comment type="caution">
    <text evidence="2">The sequence shown here is derived from an EMBL/GenBank/DDBJ whole genome shotgun (WGS) entry which is preliminary data.</text>
</comment>
<accession>A0AAW1ESW1</accession>
<feature type="region of interest" description="Disordered" evidence="1">
    <location>
        <begin position="1"/>
        <end position="22"/>
    </location>
</feature>
<organism evidence="2 3">
    <name type="scientific">Zoarces viviparus</name>
    <name type="common">Viviparous eelpout</name>
    <name type="synonym">Blennius viviparus</name>
    <dbReference type="NCBI Taxonomy" id="48416"/>
    <lineage>
        <taxon>Eukaryota</taxon>
        <taxon>Metazoa</taxon>
        <taxon>Chordata</taxon>
        <taxon>Craniata</taxon>
        <taxon>Vertebrata</taxon>
        <taxon>Euteleostomi</taxon>
        <taxon>Actinopterygii</taxon>
        <taxon>Neopterygii</taxon>
        <taxon>Teleostei</taxon>
        <taxon>Neoteleostei</taxon>
        <taxon>Acanthomorphata</taxon>
        <taxon>Eupercaria</taxon>
        <taxon>Perciformes</taxon>
        <taxon>Cottioidei</taxon>
        <taxon>Zoarcales</taxon>
        <taxon>Zoarcidae</taxon>
        <taxon>Zoarcinae</taxon>
        <taxon>Zoarces</taxon>
    </lineage>
</organism>
<name>A0AAW1ESW1_ZOAVI</name>
<keyword evidence="3" id="KW-1185">Reference proteome</keyword>
<evidence type="ECO:0000313" key="3">
    <source>
        <dbReference type="Proteomes" id="UP001488805"/>
    </source>
</evidence>
<dbReference type="AlphaFoldDB" id="A0AAW1ESW1"/>
<evidence type="ECO:0000256" key="1">
    <source>
        <dbReference type="SAM" id="MobiDB-lite"/>
    </source>
</evidence>
<protein>
    <submittedName>
        <fullName evidence="2">Uncharacterized protein</fullName>
    </submittedName>
</protein>
<sequence length="105" mass="11653">MEAWSRADHATRDSNMATERGNEHTMTCLCADTLSLSVVVDVPPSFLSSGSRSSELRSNKPLLWRRASAEMKEILLPYSRPNVNVNENGAPKFCVLFPGIQTTKQ</sequence>